<comment type="caution">
    <text evidence="1">The sequence shown here is derived from an EMBL/GenBank/DDBJ whole genome shotgun (WGS) entry which is preliminary data.</text>
</comment>
<reference evidence="1" key="1">
    <citation type="journal article" date="2019" name="Beilstein J. Org. Chem.">
        <title>Nanangenines: drimane sesquiterpenoids as the dominant metabolite cohort of a novel Australian fungus, Aspergillus nanangensis.</title>
        <authorList>
            <person name="Lacey H.J."/>
            <person name="Gilchrist C.L.M."/>
            <person name="Crombie A."/>
            <person name="Kalaitzis J.A."/>
            <person name="Vuong D."/>
            <person name="Rutledge P.J."/>
            <person name="Turner P."/>
            <person name="Pitt J.I."/>
            <person name="Lacey E."/>
            <person name="Chooi Y.H."/>
            <person name="Piggott A.M."/>
        </authorList>
    </citation>
    <scope>NUCLEOTIDE SEQUENCE</scope>
    <source>
        <strain evidence="1">MST-FP2251</strain>
    </source>
</reference>
<name>A0AAD4GZ16_ASPNN</name>
<reference evidence="1" key="2">
    <citation type="submission" date="2020-02" db="EMBL/GenBank/DDBJ databases">
        <authorList>
            <person name="Gilchrist C.L.M."/>
            <person name="Chooi Y.-H."/>
        </authorList>
    </citation>
    <scope>NUCLEOTIDE SEQUENCE</scope>
    <source>
        <strain evidence="1">MST-FP2251</strain>
    </source>
</reference>
<sequence length="299" mass="33234">MSECVDYGLVNWASINQSDRNNWRDIAVHMGREISATPSHLSRALYIPHHDATVSHLPIYDVSFRYADTVGDLPIGTSKYTVKLGMMERPRGDGVDNIAVAHNAAFVRVGNDGPVVGTVQCRGELMAQGPEVEVTIDTADDTACSLLQRDPCRFESRGTPTPVMVSHEIPPSKTRVGTFEHPFFTFKIPGDIDMATFQWQIHPVEHGRLRYTLVRKASGDNDIPKEQVCAIYHHIGLGASLSLPHSEGVLLLPPRMSSETEAMVVASTLGFLWRLREMNGVKEKKRRLSFVKSLMKGKE</sequence>
<protein>
    <submittedName>
        <fullName evidence="1">Uncharacterized protein</fullName>
    </submittedName>
</protein>
<proteinExistence type="predicted"/>
<keyword evidence="2" id="KW-1185">Reference proteome</keyword>
<dbReference type="EMBL" id="VCAU01000008">
    <property type="protein sequence ID" value="KAF9893203.1"/>
    <property type="molecule type" value="Genomic_DNA"/>
</dbReference>
<dbReference type="Proteomes" id="UP001194746">
    <property type="component" value="Unassembled WGS sequence"/>
</dbReference>
<evidence type="ECO:0000313" key="1">
    <source>
        <dbReference type="EMBL" id="KAF9893203.1"/>
    </source>
</evidence>
<evidence type="ECO:0000313" key="2">
    <source>
        <dbReference type="Proteomes" id="UP001194746"/>
    </source>
</evidence>
<accession>A0AAD4GZ16</accession>
<dbReference type="AlphaFoldDB" id="A0AAD4GZ16"/>
<organism evidence="1 2">
    <name type="scientific">Aspergillus nanangensis</name>
    <dbReference type="NCBI Taxonomy" id="2582783"/>
    <lineage>
        <taxon>Eukaryota</taxon>
        <taxon>Fungi</taxon>
        <taxon>Dikarya</taxon>
        <taxon>Ascomycota</taxon>
        <taxon>Pezizomycotina</taxon>
        <taxon>Eurotiomycetes</taxon>
        <taxon>Eurotiomycetidae</taxon>
        <taxon>Eurotiales</taxon>
        <taxon>Aspergillaceae</taxon>
        <taxon>Aspergillus</taxon>
        <taxon>Aspergillus subgen. Circumdati</taxon>
    </lineage>
</organism>
<gene>
    <name evidence="1" type="ORF">FE257_011626</name>
</gene>